<dbReference type="PROSITE" id="PS50005">
    <property type="entry name" value="TPR"/>
    <property type="match status" value="2"/>
</dbReference>
<keyword evidence="8" id="KW-0496">Mitochondrion</keyword>
<dbReference type="InterPro" id="IPR011990">
    <property type="entry name" value="TPR-like_helical_dom_sf"/>
</dbReference>
<dbReference type="InterPro" id="IPR019734">
    <property type="entry name" value="TPR_rpt"/>
</dbReference>
<comment type="similarity">
    <text evidence="10">Belongs to the Tom70 family.</text>
</comment>
<dbReference type="RefSeq" id="XP_003687091.1">
    <property type="nucleotide sequence ID" value="XM_003687043.1"/>
</dbReference>
<keyword evidence="5" id="KW-1000">Mitochondrion outer membrane</keyword>
<evidence type="ECO:0000256" key="7">
    <source>
        <dbReference type="ARBA" id="ARBA00022989"/>
    </source>
</evidence>
<dbReference type="FunFam" id="1.25.40.10:FF:000374">
    <property type="entry name" value="Mitochondrial proteins import receptor"/>
    <property type="match status" value="1"/>
</dbReference>
<dbReference type="PANTHER" id="PTHR46208:SF1">
    <property type="entry name" value="MITOCHONDRIAL IMPORT RECEPTOR SUBUNIT TOM70"/>
    <property type="match status" value="1"/>
</dbReference>
<dbReference type="Pfam" id="PF13432">
    <property type="entry name" value="TPR_16"/>
    <property type="match status" value="2"/>
</dbReference>
<keyword evidence="9" id="KW-0472">Membrane</keyword>
<dbReference type="Proteomes" id="UP000005666">
    <property type="component" value="Chromosome 9"/>
</dbReference>
<evidence type="ECO:0000313" key="14">
    <source>
        <dbReference type="Proteomes" id="UP000005666"/>
    </source>
</evidence>
<dbReference type="OrthoDB" id="2942533at2759"/>
<evidence type="ECO:0000256" key="5">
    <source>
        <dbReference type="ARBA" id="ARBA00022787"/>
    </source>
</evidence>
<dbReference type="FunFam" id="1.25.40.10:FF:000357">
    <property type="entry name" value="Mitochondrial proteins import receptor"/>
    <property type="match status" value="1"/>
</dbReference>
<dbReference type="AlphaFoldDB" id="G8BXM9"/>
<evidence type="ECO:0000313" key="13">
    <source>
        <dbReference type="EMBL" id="CCE64657.1"/>
    </source>
</evidence>
<evidence type="ECO:0000256" key="12">
    <source>
        <dbReference type="SAM" id="MobiDB-lite"/>
    </source>
</evidence>
<keyword evidence="2" id="KW-0597">Phosphoprotein</keyword>
<evidence type="ECO:0000256" key="2">
    <source>
        <dbReference type="ARBA" id="ARBA00022553"/>
    </source>
</evidence>
<dbReference type="eggNOG" id="KOG0547">
    <property type="taxonomic scope" value="Eukaryota"/>
</dbReference>
<accession>G8BXM9</accession>
<dbReference type="HOGENOM" id="CLU_017516_1_0_1"/>
<protein>
    <recommendedName>
        <fullName evidence="15">TOM70</fullName>
    </recommendedName>
</protein>
<dbReference type="SUPFAM" id="SSF48452">
    <property type="entry name" value="TPR-like"/>
    <property type="match status" value="3"/>
</dbReference>
<dbReference type="GeneID" id="11534636"/>
<comment type="subcellular location">
    <subcellularLocation>
        <location evidence="1">Mitochondrion outer membrane</location>
        <topology evidence="1">Single-pass membrane protein</topology>
    </subcellularLocation>
</comment>
<dbReference type="GO" id="GO:0006626">
    <property type="term" value="P:protein targeting to mitochondrion"/>
    <property type="evidence" value="ECO:0007669"/>
    <property type="project" value="UniProtKB-ARBA"/>
</dbReference>
<gene>
    <name evidence="13" type="primary">TPHA0I01510</name>
    <name evidence="13" type="ordered locus">TPHA_0I01510</name>
</gene>
<evidence type="ECO:0000256" key="4">
    <source>
        <dbReference type="ARBA" id="ARBA00022737"/>
    </source>
</evidence>
<dbReference type="GO" id="GO:0005741">
    <property type="term" value="C:mitochondrial outer membrane"/>
    <property type="evidence" value="ECO:0007669"/>
    <property type="project" value="UniProtKB-SubCell"/>
</dbReference>
<evidence type="ECO:0000256" key="6">
    <source>
        <dbReference type="ARBA" id="ARBA00022803"/>
    </source>
</evidence>
<dbReference type="Pfam" id="PF13414">
    <property type="entry name" value="TPR_11"/>
    <property type="match status" value="1"/>
</dbReference>
<dbReference type="STRING" id="1071381.G8BXM9"/>
<dbReference type="GO" id="GO:0030943">
    <property type="term" value="F:mitochondrion targeting sequence binding"/>
    <property type="evidence" value="ECO:0007669"/>
    <property type="project" value="TreeGrafter"/>
</dbReference>
<evidence type="ECO:0000256" key="3">
    <source>
        <dbReference type="ARBA" id="ARBA00022692"/>
    </source>
</evidence>
<keyword evidence="6 11" id="KW-0802">TPR repeat</keyword>
<dbReference type="GO" id="GO:0045039">
    <property type="term" value="P:protein insertion into mitochondrial inner membrane"/>
    <property type="evidence" value="ECO:0007669"/>
    <property type="project" value="TreeGrafter"/>
</dbReference>
<keyword evidence="14" id="KW-1185">Reference proteome</keyword>
<feature type="compositionally biased region" description="Basic residues" evidence="12">
    <location>
        <begin position="49"/>
        <end position="62"/>
    </location>
</feature>
<sequence>MSASDGSVGGFIARNKTAIIATVAAGSAALGAYYYYTQLQRQIDDSSSSKKKKKKHSKKKKSTSTDEKSNSKNETAKVIYPVASNGEPDLSGKDSFSDELKEKYAMALKDKGNDYFKKQDFENALKYYNYALTLKQDPVFYSNISACYVSLGQLEKVVESSTEALKLKHDYSKALLRRASAYESLANYVDAMVDLSVLSLNGDFNGASIEPMLERNLNKQAMQVLKEKIAENKPQLLPSNTSLASFFGVFKPEVSLNNFNENSESEKELLNGLTNLYSRTNDGYLVADESFQKAVKLLEKEYEENKENNDIKEKYAIALEYNGILKFLKNDPLDAHNDIQKAIFIFPRVNSYIYNSLILADKGETEESIKNFDAAINLDATNAATYYHRGQLYFLTQQYEKAGIDFDKAKELDESNILPYIQLACLAYKENKFNDCETLFSEARRKFPTAPEVPNFYADVLLERNEFDKALKQYDISKKLEEAVEGIHVGIAPMIGKATLLARNPIVENLLESTELFEEACKLDPRSEQAKIGLAQLKLQQEEVDEAIALFEEAAFLARNMDEKLQATTFAEASKVQKKVRSDPVINQKIQETLAAYQQQGLM</sequence>
<dbReference type="PANTHER" id="PTHR46208">
    <property type="entry name" value="MITOCHONDRIAL IMPORT RECEPTOR SUBUNIT TOM70"/>
    <property type="match status" value="1"/>
</dbReference>
<feature type="compositionally biased region" description="Basic and acidic residues" evidence="12">
    <location>
        <begin position="63"/>
        <end position="75"/>
    </location>
</feature>
<dbReference type="KEGG" id="tpf:TPHA_0I01510"/>
<evidence type="ECO:0000256" key="10">
    <source>
        <dbReference type="ARBA" id="ARBA00038030"/>
    </source>
</evidence>
<keyword evidence="7" id="KW-1133">Transmembrane helix</keyword>
<name>G8BXM9_TETPH</name>
<feature type="repeat" description="TPR" evidence="11">
    <location>
        <begin position="383"/>
        <end position="416"/>
    </location>
</feature>
<evidence type="ECO:0000256" key="1">
    <source>
        <dbReference type="ARBA" id="ARBA00004572"/>
    </source>
</evidence>
<reference evidence="13 14" key="1">
    <citation type="journal article" date="2011" name="Proc. Natl. Acad. Sci. U.S.A.">
        <title>Evolutionary erosion of yeast sex chromosomes by mating-type switching accidents.</title>
        <authorList>
            <person name="Gordon J.L."/>
            <person name="Armisen D."/>
            <person name="Proux-Wera E."/>
            <person name="Oheigeartaigh S.S."/>
            <person name="Byrne K.P."/>
            <person name="Wolfe K.H."/>
        </authorList>
    </citation>
    <scope>NUCLEOTIDE SEQUENCE [LARGE SCALE GENOMIC DNA]</scope>
    <source>
        <strain evidence="14">ATCC 24235 / CBS 4417 / NBRC 1672 / NRRL Y-8282 / UCD 70-5</strain>
    </source>
</reference>
<keyword evidence="4" id="KW-0677">Repeat</keyword>
<feature type="repeat" description="TPR" evidence="11">
    <location>
        <begin position="105"/>
        <end position="138"/>
    </location>
</feature>
<proteinExistence type="inferred from homology"/>
<evidence type="ECO:0000256" key="11">
    <source>
        <dbReference type="PROSITE-ProRule" id="PRU00339"/>
    </source>
</evidence>
<evidence type="ECO:0000256" key="8">
    <source>
        <dbReference type="ARBA" id="ARBA00023128"/>
    </source>
</evidence>
<dbReference type="SMART" id="SM00028">
    <property type="entry name" value="TPR"/>
    <property type="match status" value="7"/>
</dbReference>
<dbReference type="OMA" id="QWRGDIE"/>
<organism evidence="13 14">
    <name type="scientific">Tetrapisispora phaffii (strain ATCC 24235 / CBS 4417 / NBRC 1672 / NRRL Y-8282 / UCD 70-5)</name>
    <name type="common">Yeast</name>
    <name type="synonym">Fabospora phaffii</name>
    <dbReference type="NCBI Taxonomy" id="1071381"/>
    <lineage>
        <taxon>Eukaryota</taxon>
        <taxon>Fungi</taxon>
        <taxon>Dikarya</taxon>
        <taxon>Ascomycota</taxon>
        <taxon>Saccharomycotina</taxon>
        <taxon>Saccharomycetes</taxon>
        <taxon>Saccharomycetales</taxon>
        <taxon>Saccharomycetaceae</taxon>
        <taxon>Tetrapisispora</taxon>
    </lineage>
</organism>
<dbReference type="Gene3D" id="1.25.40.10">
    <property type="entry name" value="Tetratricopeptide repeat domain"/>
    <property type="match status" value="2"/>
</dbReference>
<keyword evidence="3" id="KW-0812">Transmembrane</keyword>
<evidence type="ECO:0008006" key="15">
    <source>
        <dbReference type="Google" id="ProtNLM"/>
    </source>
</evidence>
<dbReference type="GO" id="GO:0030150">
    <property type="term" value="P:protein import into mitochondrial matrix"/>
    <property type="evidence" value="ECO:0007669"/>
    <property type="project" value="TreeGrafter"/>
</dbReference>
<feature type="region of interest" description="Disordered" evidence="12">
    <location>
        <begin position="45"/>
        <end position="78"/>
    </location>
</feature>
<evidence type="ECO:0000256" key="9">
    <source>
        <dbReference type="ARBA" id="ARBA00023136"/>
    </source>
</evidence>
<dbReference type="GO" id="GO:0008320">
    <property type="term" value="F:protein transmembrane transporter activity"/>
    <property type="evidence" value="ECO:0007669"/>
    <property type="project" value="TreeGrafter"/>
</dbReference>
<dbReference type="EMBL" id="HE612864">
    <property type="protein sequence ID" value="CCE64657.1"/>
    <property type="molecule type" value="Genomic_DNA"/>
</dbReference>